<dbReference type="STRING" id="1802389.A3C17_04620"/>
<dbReference type="GO" id="GO:0003677">
    <property type="term" value="F:DNA binding"/>
    <property type="evidence" value="ECO:0007669"/>
    <property type="project" value="UniProtKB-KW"/>
</dbReference>
<dbReference type="EMBL" id="MGDX01000002">
    <property type="protein sequence ID" value="OGL72038.1"/>
    <property type="molecule type" value="Genomic_DNA"/>
</dbReference>
<feature type="domain" description="HTH cro/C1-type" evidence="5">
    <location>
        <begin position="9"/>
        <end position="64"/>
    </location>
</feature>
<organism evidence="6 7">
    <name type="scientific">Candidatus Uhrbacteria bacterium RIFCSPHIGHO2_02_FULL_53_13</name>
    <dbReference type="NCBI Taxonomy" id="1802389"/>
    <lineage>
        <taxon>Bacteria</taxon>
        <taxon>Candidatus Uhriibacteriota</taxon>
    </lineage>
</organism>
<evidence type="ECO:0000313" key="6">
    <source>
        <dbReference type="EMBL" id="OGL72038.1"/>
    </source>
</evidence>
<comment type="caution">
    <text evidence="6">The sequence shown here is derived from an EMBL/GenBank/DDBJ whole genome shotgun (WGS) entry which is preliminary data.</text>
</comment>
<dbReference type="Gene3D" id="1.10.260.40">
    <property type="entry name" value="lambda repressor-like DNA-binding domains"/>
    <property type="match status" value="1"/>
</dbReference>
<dbReference type="SUPFAM" id="SSF47413">
    <property type="entry name" value="lambda repressor-like DNA-binding domains"/>
    <property type="match status" value="1"/>
</dbReference>
<reference evidence="6 7" key="1">
    <citation type="journal article" date="2016" name="Nat. Commun.">
        <title>Thousands of microbial genomes shed light on interconnected biogeochemical processes in an aquifer system.</title>
        <authorList>
            <person name="Anantharaman K."/>
            <person name="Brown C.T."/>
            <person name="Hug L.A."/>
            <person name="Sharon I."/>
            <person name="Castelle C.J."/>
            <person name="Probst A.J."/>
            <person name="Thomas B.C."/>
            <person name="Singh A."/>
            <person name="Wilkins M.J."/>
            <person name="Karaoz U."/>
            <person name="Brodie E.L."/>
            <person name="Williams K.H."/>
            <person name="Hubbard S.S."/>
            <person name="Banfield J.F."/>
        </authorList>
    </citation>
    <scope>NUCLEOTIDE SEQUENCE [LARGE SCALE GENOMIC DNA]</scope>
</reference>
<evidence type="ECO:0000256" key="1">
    <source>
        <dbReference type="ARBA" id="ARBA00023015"/>
    </source>
</evidence>
<keyword evidence="4" id="KW-0175">Coiled coil</keyword>
<keyword evidence="3" id="KW-0804">Transcription</keyword>
<evidence type="ECO:0000256" key="4">
    <source>
        <dbReference type="SAM" id="Coils"/>
    </source>
</evidence>
<dbReference type="InterPro" id="IPR010982">
    <property type="entry name" value="Lambda_DNA-bd_dom_sf"/>
</dbReference>
<keyword evidence="2" id="KW-0238">DNA-binding</keyword>
<protein>
    <recommendedName>
        <fullName evidence="5">HTH cro/C1-type domain-containing protein</fullName>
    </recommendedName>
</protein>
<dbReference type="Proteomes" id="UP000177097">
    <property type="component" value="Unassembled WGS sequence"/>
</dbReference>
<name>A0A1F7U2K6_9BACT</name>
<dbReference type="InterPro" id="IPR001387">
    <property type="entry name" value="Cro/C1-type_HTH"/>
</dbReference>
<evidence type="ECO:0000259" key="5">
    <source>
        <dbReference type="PROSITE" id="PS50943"/>
    </source>
</evidence>
<dbReference type="InterPro" id="IPR050807">
    <property type="entry name" value="TransReg_Diox_bact_type"/>
</dbReference>
<accession>A0A1F7U2K6</accession>
<sequence>MKKTLEKCLKDLREAIQLSQNELARRSELSVSFISKLEAGEYKTLSIDKSKQLAKGLGLSFRDFLAETGLLEDNSTPNANQALSAALRQRRFSDTEINEIVGHVEFLASKREK</sequence>
<dbReference type="PANTHER" id="PTHR46797">
    <property type="entry name" value="HTH-TYPE TRANSCRIPTIONAL REGULATOR"/>
    <property type="match status" value="1"/>
</dbReference>
<keyword evidence="1" id="KW-0805">Transcription regulation</keyword>
<dbReference type="SMART" id="SM00530">
    <property type="entry name" value="HTH_XRE"/>
    <property type="match status" value="1"/>
</dbReference>
<feature type="coiled-coil region" evidence="4">
    <location>
        <begin position="2"/>
        <end position="29"/>
    </location>
</feature>
<dbReference type="GO" id="GO:0005829">
    <property type="term" value="C:cytosol"/>
    <property type="evidence" value="ECO:0007669"/>
    <property type="project" value="TreeGrafter"/>
</dbReference>
<dbReference type="GO" id="GO:0003700">
    <property type="term" value="F:DNA-binding transcription factor activity"/>
    <property type="evidence" value="ECO:0007669"/>
    <property type="project" value="TreeGrafter"/>
</dbReference>
<evidence type="ECO:0000256" key="3">
    <source>
        <dbReference type="ARBA" id="ARBA00023163"/>
    </source>
</evidence>
<proteinExistence type="predicted"/>
<dbReference type="PROSITE" id="PS50943">
    <property type="entry name" value="HTH_CROC1"/>
    <property type="match status" value="1"/>
</dbReference>
<dbReference type="PANTHER" id="PTHR46797:SF23">
    <property type="entry name" value="HTH-TYPE TRANSCRIPTIONAL REGULATOR SUTR"/>
    <property type="match status" value="1"/>
</dbReference>
<evidence type="ECO:0000313" key="7">
    <source>
        <dbReference type="Proteomes" id="UP000177097"/>
    </source>
</evidence>
<dbReference type="AlphaFoldDB" id="A0A1F7U2K6"/>
<evidence type="ECO:0000256" key="2">
    <source>
        <dbReference type="ARBA" id="ARBA00023125"/>
    </source>
</evidence>
<dbReference type="CDD" id="cd00093">
    <property type="entry name" value="HTH_XRE"/>
    <property type="match status" value="1"/>
</dbReference>
<gene>
    <name evidence="6" type="ORF">A3C17_04620</name>
</gene>
<dbReference type="Pfam" id="PF01381">
    <property type="entry name" value="HTH_3"/>
    <property type="match status" value="1"/>
</dbReference>